<dbReference type="RefSeq" id="WP_179169099.1">
    <property type="nucleotide sequence ID" value="NZ_CP058529.1"/>
</dbReference>
<reference evidence="2 3" key="1">
    <citation type="submission" date="2020-07" db="EMBL/GenBank/DDBJ databases">
        <title>Gai3-2, isolated from salt lake.</title>
        <authorList>
            <person name="Cui H."/>
            <person name="Shi X."/>
        </authorList>
    </citation>
    <scope>NUCLEOTIDE SEQUENCE [LARGE SCALE GENOMIC DNA]</scope>
    <source>
        <strain evidence="2 3">Gai3-2</strain>
    </source>
</reference>
<keyword evidence="1" id="KW-0812">Transmembrane</keyword>
<evidence type="ECO:0000313" key="3">
    <source>
        <dbReference type="Proteomes" id="UP000509750"/>
    </source>
</evidence>
<dbReference type="Proteomes" id="UP000509750">
    <property type="component" value="Chromosome"/>
</dbReference>
<dbReference type="KEGG" id="halg:HUG10_08145"/>
<accession>A0A7D5GKK6</accession>
<keyword evidence="1" id="KW-0472">Membrane</keyword>
<name>A0A7D5GKK6_9EURY</name>
<evidence type="ECO:0000256" key="1">
    <source>
        <dbReference type="SAM" id="Phobius"/>
    </source>
</evidence>
<dbReference type="AlphaFoldDB" id="A0A7D5GKK6"/>
<organism evidence="2 3">
    <name type="scientific">Halorarum halophilum</name>
    <dbReference type="NCBI Taxonomy" id="2743090"/>
    <lineage>
        <taxon>Archaea</taxon>
        <taxon>Methanobacteriati</taxon>
        <taxon>Methanobacteriota</taxon>
        <taxon>Stenosarchaea group</taxon>
        <taxon>Halobacteria</taxon>
        <taxon>Halobacteriales</taxon>
        <taxon>Haloferacaceae</taxon>
        <taxon>Halorarum</taxon>
    </lineage>
</organism>
<evidence type="ECO:0000313" key="2">
    <source>
        <dbReference type="EMBL" id="QLG27524.1"/>
    </source>
</evidence>
<keyword evidence="1" id="KW-1133">Transmembrane helix</keyword>
<sequence length="89" mass="9119">MRSQAPDTDDPLLESLRGPDPNGSLAVSLAVALAVVLGVLATTAPVAALAAVALVAGGYLLAGVRRRAREGTGRQRRLCVPRTTVCVEV</sequence>
<dbReference type="EMBL" id="CP058529">
    <property type="protein sequence ID" value="QLG27524.1"/>
    <property type="molecule type" value="Genomic_DNA"/>
</dbReference>
<dbReference type="GeneID" id="56028796"/>
<feature type="transmembrane region" description="Helical" evidence="1">
    <location>
        <begin position="46"/>
        <end position="64"/>
    </location>
</feature>
<keyword evidence="3" id="KW-1185">Reference proteome</keyword>
<proteinExistence type="predicted"/>
<gene>
    <name evidence="2" type="ORF">HUG10_08145</name>
</gene>
<protein>
    <submittedName>
        <fullName evidence="2">Uncharacterized protein</fullName>
    </submittedName>
</protein>